<accession>A0A1W0WYC0</accession>
<comment type="caution">
    <text evidence="2">The sequence shown here is derived from an EMBL/GenBank/DDBJ whole genome shotgun (WGS) entry which is preliminary data.</text>
</comment>
<protein>
    <submittedName>
        <fullName evidence="2">Uncharacterized protein</fullName>
    </submittedName>
</protein>
<proteinExistence type="predicted"/>
<evidence type="ECO:0000313" key="2">
    <source>
        <dbReference type="EMBL" id="OQV20198.1"/>
    </source>
</evidence>
<dbReference type="AlphaFoldDB" id="A0A1W0WYC0"/>
<sequence>MNEVKKEGAEDDERQQEGVVEGSECDSALSAGKSEGGAFSQTNGCTVEGGMDGGSALKTAGVFDYETEKPIGFDALLDSQQHFPEESVSSEEEAKAKRREADKKLGLVEIPEIHQKRHSTSTLSPSWTAQKPNVPMKPYVPYPEEKQPFPIIDEDEVVEMVKNSYGSRPAMTLRVAVRDMERLPEELEKFDNVHYLQKKVIEERIYRQAKKASVSEENTDVKPITRYSFGFNSKKPRNRRITAVGTMFDVKTRRHCRYGAWYLRRATWRKMDASEEIKKPGGQESDEAFERVTGQKRLHAVDLTLPRETSDHSNTTDVSHLHTAKEFYKLLRSRGRPIPAWLRCCEGALLQTEEAGRTAPFGSEVWREVREERNEQRACQTPGTPVDSLLRTDHYCYDSGYIKPDHPMKRQSEDGFQGGIMPECYAFLEELEQGIVTDEGSTH</sequence>
<dbReference type="Proteomes" id="UP000192578">
    <property type="component" value="Unassembled WGS sequence"/>
</dbReference>
<name>A0A1W0WYC0_HYPEX</name>
<feature type="region of interest" description="Disordered" evidence="1">
    <location>
        <begin position="82"/>
        <end position="102"/>
    </location>
</feature>
<reference evidence="3" key="1">
    <citation type="submission" date="2017-01" db="EMBL/GenBank/DDBJ databases">
        <title>Comparative genomics of anhydrobiosis in the tardigrade Hypsibius dujardini.</title>
        <authorList>
            <person name="Yoshida Y."/>
            <person name="Koutsovoulos G."/>
            <person name="Laetsch D."/>
            <person name="Stevens L."/>
            <person name="Kumar S."/>
            <person name="Horikawa D."/>
            <person name="Ishino K."/>
            <person name="Komine S."/>
            <person name="Tomita M."/>
            <person name="Blaxter M."/>
            <person name="Arakawa K."/>
        </authorList>
    </citation>
    <scope>NUCLEOTIDE SEQUENCE [LARGE SCALE GENOMIC DNA]</scope>
    <source>
        <strain evidence="3">Z151</strain>
    </source>
</reference>
<dbReference type="EMBL" id="MTYJ01000032">
    <property type="protein sequence ID" value="OQV20198.1"/>
    <property type="molecule type" value="Genomic_DNA"/>
</dbReference>
<feature type="compositionally biased region" description="Basic and acidic residues" evidence="1">
    <location>
        <begin position="92"/>
        <end position="102"/>
    </location>
</feature>
<keyword evidence="3" id="KW-1185">Reference proteome</keyword>
<organism evidence="2 3">
    <name type="scientific">Hypsibius exemplaris</name>
    <name type="common">Freshwater tardigrade</name>
    <dbReference type="NCBI Taxonomy" id="2072580"/>
    <lineage>
        <taxon>Eukaryota</taxon>
        <taxon>Metazoa</taxon>
        <taxon>Ecdysozoa</taxon>
        <taxon>Tardigrada</taxon>
        <taxon>Eutardigrada</taxon>
        <taxon>Parachela</taxon>
        <taxon>Hypsibioidea</taxon>
        <taxon>Hypsibiidae</taxon>
        <taxon>Hypsibius</taxon>
    </lineage>
</organism>
<feature type="region of interest" description="Disordered" evidence="1">
    <location>
        <begin position="1"/>
        <end position="57"/>
    </location>
</feature>
<evidence type="ECO:0000313" key="3">
    <source>
        <dbReference type="Proteomes" id="UP000192578"/>
    </source>
</evidence>
<evidence type="ECO:0000256" key="1">
    <source>
        <dbReference type="SAM" id="MobiDB-lite"/>
    </source>
</evidence>
<gene>
    <name evidence="2" type="ORF">BV898_05754</name>
</gene>
<dbReference type="OrthoDB" id="10607967at2759"/>